<keyword evidence="3" id="KW-1185">Reference proteome</keyword>
<dbReference type="EMBL" id="OU503057">
    <property type="protein sequence ID" value="CAI9785636.1"/>
    <property type="molecule type" value="Genomic_DNA"/>
</dbReference>
<evidence type="ECO:0000313" key="2">
    <source>
        <dbReference type="EMBL" id="CAI9785636.1"/>
    </source>
</evidence>
<proteinExistence type="predicted"/>
<sequence length="327" mass="37578">MLAEFEIDGSSLREDQIVPWVDLPPELLSPIANSLGIIDLLSLRGVCKDWRSAPSTASTEIKSVPDTKPWFILYEETEKCTLYNPNVKKIYSINFPKLMDSTCLASNQGWLLLFQEGSIFFFCPFSRARIDLPQFPHQEMSDHIAAFSCPPTSFDCIVSIINRCDENTLEINVLKRGDTTWTKNTFERNKWSFGTTVGGIFCDKNGTFYYLDDTSRTLTFSTEERKERNCTIYRIRTYSPDAKRIFGFLPFRYEQNYFRDSGLQDWIGLKDDVSISTCGAIIPGRRSNLLIRNECIEASNGTSKCQMKGIWIQPRFFQIPVTQSWLV</sequence>
<dbReference type="PANTHER" id="PTHR33127:SF20">
    <property type="entry name" value="F-BOX DOMAIN-CONTAINING PROTEIN"/>
    <property type="match status" value="1"/>
</dbReference>
<name>A0AAD2EEX4_9LAMI</name>
<dbReference type="Pfam" id="PF03478">
    <property type="entry name" value="Beta-prop_KIB1-4"/>
    <property type="match status" value="1"/>
</dbReference>
<protein>
    <recommendedName>
        <fullName evidence="1">F-box domain-containing protein</fullName>
    </recommendedName>
</protein>
<dbReference type="Pfam" id="PF00646">
    <property type="entry name" value="F-box"/>
    <property type="match status" value="1"/>
</dbReference>
<dbReference type="PROSITE" id="PS50181">
    <property type="entry name" value="FBOX"/>
    <property type="match status" value="1"/>
</dbReference>
<dbReference type="PANTHER" id="PTHR33127">
    <property type="entry name" value="TRANSMEMBRANE PROTEIN"/>
    <property type="match status" value="1"/>
</dbReference>
<evidence type="ECO:0000259" key="1">
    <source>
        <dbReference type="PROSITE" id="PS50181"/>
    </source>
</evidence>
<dbReference type="AlphaFoldDB" id="A0AAD2EEX4"/>
<feature type="domain" description="F-box" evidence="1">
    <location>
        <begin position="17"/>
        <end position="64"/>
    </location>
</feature>
<evidence type="ECO:0000313" key="3">
    <source>
        <dbReference type="Proteomes" id="UP000834106"/>
    </source>
</evidence>
<organism evidence="2 3">
    <name type="scientific">Fraxinus pennsylvanica</name>
    <dbReference type="NCBI Taxonomy" id="56036"/>
    <lineage>
        <taxon>Eukaryota</taxon>
        <taxon>Viridiplantae</taxon>
        <taxon>Streptophyta</taxon>
        <taxon>Embryophyta</taxon>
        <taxon>Tracheophyta</taxon>
        <taxon>Spermatophyta</taxon>
        <taxon>Magnoliopsida</taxon>
        <taxon>eudicotyledons</taxon>
        <taxon>Gunneridae</taxon>
        <taxon>Pentapetalae</taxon>
        <taxon>asterids</taxon>
        <taxon>lamiids</taxon>
        <taxon>Lamiales</taxon>
        <taxon>Oleaceae</taxon>
        <taxon>Oleeae</taxon>
        <taxon>Fraxinus</taxon>
    </lineage>
</organism>
<dbReference type="SUPFAM" id="SSF81383">
    <property type="entry name" value="F-box domain"/>
    <property type="match status" value="1"/>
</dbReference>
<dbReference type="InterPro" id="IPR036047">
    <property type="entry name" value="F-box-like_dom_sf"/>
</dbReference>
<accession>A0AAD2EEX4</accession>
<dbReference type="Gene3D" id="1.20.1280.50">
    <property type="match status" value="1"/>
</dbReference>
<gene>
    <name evidence="2" type="ORF">FPE_LOCUS33066</name>
</gene>
<dbReference type="Proteomes" id="UP000834106">
    <property type="component" value="Chromosome 22"/>
</dbReference>
<dbReference type="InterPro" id="IPR001810">
    <property type="entry name" value="F-box_dom"/>
</dbReference>
<reference evidence="2" key="1">
    <citation type="submission" date="2023-05" db="EMBL/GenBank/DDBJ databases">
        <authorList>
            <person name="Huff M."/>
        </authorList>
    </citation>
    <scope>NUCLEOTIDE SEQUENCE</scope>
</reference>
<dbReference type="InterPro" id="IPR005174">
    <property type="entry name" value="KIB1-4_b-propeller"/>
</dbReference>